<dbReference type="CDD" id="cd08060">
    <property type="entry name" value="MPN_UPF0172"/>
    <property type="match status" value="1"/>
</dbReference>
<dbReference type="PANTHER" id="PTHR12941:SF10">
    <property type="entry name" value="ER MEMBRANE PROTEIN COMPLEX SUBUNIT 8_9 HOMOLOG"/>
    <property type="match status" value="1"/>
</dbReference>
<sequence length="200" mass="21716">MAPTYTLQQLPYLKLILHAAKYPLQPVAGILIGIKTDGPSVTITDALPLFHSHPLSPNIEIALQQADTYSSQTSQQIVGVYSANEIASDKNVAPAIGKLAAKVDEILVGGSVLLQVDPTKVSSSDDVALIPHTLNANTKSWKPFPSAELKTVPDASSLHTVVEAHLQSRTYESLHDFDNHLDNIQSDWLRNPQIQKLIKA</sequence>
<dbReference type="InterPro" id="IPR005366">
    <property type="entry name" value="EMC8/9"/>
</dbReference>
<dbReference type="PANTHER" id="PTHR12941">
    <property type="entry name" value="ER MEMBRANE PROTEIN COMPLEX"/>
    <property type="match status" value="1"/>
</dbReference>
<comment type="caution">
    <text evidence="1">The sequence shown here is derived from an EMBL/GenBank/DDBJ whole genome shotgun (WGS) entry which is preliminary data.</text>
</comment>
<dbReference type="AlphaFoldDB" id="A0AAD5X522"/>
<dbReference type="Proteomes" id="UP001212841">
    <property type="component" value="Unassembled WGS sequence"/>
</dbReference>
<evidence type="ECO:0000313" key="1">
    <source>
        <dbReference type="EMBL" id="KAJ3056959.1"/>
    </source>
</evidence>
<proteinExistence type="predicted"/>
<name>A0AAD5X522_9FUNG</name>
<evidence type="ECO:0000313" key="2">
    <source>
        <dbReference type="Proteomes" id="UP001212841"/>
    </source>
</evidence>
<dbReference type="EMBL" id="JADGJD010000015">
    <property type="protein sequence ID" value="KAJ3056959.1"/>
    <property type="molecule type" value="Genomic_DNA"/>
</dbReference>
<protein>
    <recommendedName>
        <fullName evidence="3">MPN domain-containing protein</fullName>
    </recommendedName>
</protein>
<keyword evidence="2" id="KW-1185">Reference proteome</keyword>
<gene>
    <name evidence="1" type="ORF">HK097_002337</name>
</gene>
<reference evidence="1" key="1">
    <citation type="submission" date="2020-05" db="EMBL/GenBank/DDBJ databases">
        <title>Phylogenomic resolution of chytrid fungi.</title>
        <authorList>
            <person name="Stajich J.E."/>
            <person name="Amses K."/>
            <person name="Simmons R."/>
            <person name="Seto K."/>
            <person name="Myers J."/>
            <person name="Bonds A."/>
            <person name="Quandt C.A."/>
            <person name="Barry K."/>
            <person name="Liu P."/>
            <person name="Grigoriev I."/>
            <person name="Longcore J.E."/>
            <person name="James T.Y."/>
        </authorList>
    </citation>
    <scope>NUCLEOTIDE SEQUENCE</scope>
    <source>
        <strain evidence="1">JEL0318</strain>
    </source>
</reference>
<evidence type="ECO:0008006" key="3">
    <source>
        <dbReference type="Google" id="ProtNLM"/>
    </source>
</evidence>
<dbReference type="GO" id="GO:0072546">
    <property type="term" value="C:EMC complex"/>
    <property type="evidence" value="ECO:0007669"/>
    <property type="project" value="InterPro"/>
</dbReference>
<dbReference type="Pfam" id="PF03665">
    <property type="entry name" value="UPF0172"/>
    <property type="match status" value="1"/>
</dbReference>
<organism evidence="1 2">
    <name type="scientific">Rhizophlyctis rosea</name>
    <dbReference type="NCBI Taxonomy" id="64517"/>
    <lineage>
        <taxon>Eukaryota</taxon>
        <taxon>Fungi</taxon>
        <taxon>Fungi incertae sedis</taxon>
        <taxon>Chytridiomycota</taxon>
        <taxon>Chytridiomycota incertae sedis</taxon>
        <taxon>Chytridiomycetes</taxon>
        <taxon>Rhizophlyctidales</taxon>
        <taxon>Rhizophlyctidaceae</taxon>
        <taxon>Rhizophlyctis</taxon>
    </lineage>
</organism>
<accession>A0AAD5X522</accession>